<reference evidence="9 10" key="1">
    <citation type="journal article" date="2016" name="Front. Microbiol.">
        <title>Genomic Resource of Rice Seed Associated Bacteria.</title>
        <authorList>
            <person name="Midha S."/>
            <person name="Bansal K."/>
            <person name="Sharma S."/>
            <person name="Kumar N."/>
            <person name="Patil P.P."/>
            <person name="Chaudhry V."/>
            <person name="Patil P.B."/>
        </authorList>
    </citation>
    <scope>NUCLEOTIDE SEQUENCE [LARGE SCALE GENOMIC DNA]</scope>
    <source>
        <strain evidence="9 10">NS365</strain>
    </source>
</reference>
<gene>
    <name evidence="9" type="ORF">NS365_07410</name>
</gene>
<sequence length="275" mass="30126">MTAMRIKNLVINLALGAGGLVMLLPFAWMLSLSLKPENEIYTPDIAFLPREWDFANYVEAWTVGYAGTFVINGVIVTLGILVLQYLTIIPAAYVLARKNFRIRGLIMSTVLAVLLIPPQVTAIPVYMMLAEARLLDTYAALIIPFASSAFGIFLLRQSFRTVPQELIDAARMDGASEAYTLWFVVVPQVLPALAAFGIFSVVTHWNDFFWPLLVVTSIERATPPLGISIFASNEGGNEVGPMMATATLVVMPLVIAFLIARRRFVEGVTLSGLKG</sequence>
<dbReference type="Pfam" id="PF00528">
    <property type="entry name" value="BPD_transp_1"/>
    <property type="match status" value="1"/>
</dbReference>
<feature type="transmembrane region" description="Helical" evidence="7">
    <location>
        <begin position="138"/>
        <end position="159"/>
    </location>
</feature>
<evidence type="ECO:0000256" key="4">
    <source>
        <dbReference type="ARBA" id="ARBA00022692"/>
    </source>
</evidence>
<name>A0A175RSZ0_9HYPH</name>
<keyword evidence="3" id="KW-1003">Cell membrane</keyword>
<dbReference type="Proteomes" id="UP000078529">
    <property type="component" value="Unassembled WGS sequence"/>
</dbReference>
<dbReference type="GO" id="GO:0055085">
    <property type="term" value="P:transmembrane transport"/>
    <property type="evidence" value="ECO:0007669"/>
    <property type="project" value="InterPro"/>
</dbReference>
<keyword evidence="2 7" id="KW-0813">Transport</keyword>
<comment type="similarity">
    <text evidence="7">Belongs to the binding-protein-dependent transport system permease family.</text>
</comment>
<dbReference type="CDD" id="cd06261">
    <property type="entry name" value="TM_PBP2"/>
    <property type="match status" value="1"/>
</dbReference>
<dbReference type="PANTHER" id="PTHR43744">
    <property type="entry name" value="ABC TRANSPORTER PERMEASE PROTEIN MG189-RELATED-RELATED"/>
    <property type="match status" value="1"/>
</dbReference>
<organism evidence="9 10">
    <name type="scientific">Aureimonas ureilytica</name>
    <dbReference type="NCBI Taxonomy" id="401562"/>
    <lineage>
        <taxon>Bacteria</taxon>
        <taxon>Pseudomonadati</taxon>
        <taxon>Pseudomonadota</taxon>
        <taxon>Alphaproteobacteria</taxon>
        <taxon>Hyphomicrobiales</taxon>
        <taxon>Aurantimonadaceae</taxon>
        <taxon>Aureimonas</taxon>
    </lineage>
</organism>
<proteinExistence type="inferred from homology"/>
<dbReference type="PROSITE" id="PS50928">
    <property type="entry name" value="ABC_TM1"/>
    <property type="match status" value="1"/>
</dbReference>
<evidence type="ECO:0000256" key="6">
    <source>
        <dbReference type="ARBA" id="ARBA00023136"/>
    </source>
</evidence>
<feature type="transmembrane region" description="Helical" evidence="7">
    <location>
        <begin position="9"/>
        <end position="30"/>
    </location>
</feature>
<feature type="transmembrane region" description="Helical" evidence="7">
    <location>
        <begin position="69"/>
        <end position="93"/>
    </location>
</feature>
<evidence type="ECO:0000256" key="7">
    <source>
        <dbReference type="RuleBase" id="RU363032"/>
    </source>
</evidence>
<dbReference type="GO" id="GO:0005886">
    <property type="term" value="C:plasma membrane"/>
    <property type="evidence" value="ECO:0007669"/>
    <property type="project" value="UniProtKB-SubCell"/>
</dbReference>
<keyword evidence="6 7" id="KW-0472">Membrane</keyword>
<dbReference type="AlphaFoldDB" id="A0A175RSZ0"/>
<keyword evidence="10" id="KW-1185">Reference proteome</keyword>
<evidence type="ECO:0000313" key="9">
    <source>
        <dbReference type="EMBL" id="KTR06448.1"/>
    </source>
</evidence>
<keyword evidence="5 7" id="KW-1133">Transmembrane helix</keyword>
<dbReference type="PANTHER" id="PTHR43744:SF3">
    <property type="entry name" value="LACTOSE TRANSPORT SYSTEM PERMEASE PROTEIN LACG"/>
    <property type="match status" value="1"/>
</dbReference>
<dbReference type="EMBL" id="LDQA01000018">
    <property type="protein sequence ID" value="KTR06448.1"/>
    <property type="molecule type" value="Genomic_DNA"/>
</dbReference>
<accession>A0A175RSZ0</accession>
<evidence type="ECO:0000256" key="1">
    <source>
        <dbReference type="ARBA" id="ARBA00004651"/>
    </source>
</evidence>
<comment type="subcellular location">
    <subcellularLocation>
        <location evidence="1 7">Cell membrane</location>
        <topology evidence="1 7">Multi-pass membrane protein</topology>
    </subcellularLocation>
</comment>
<dbReference type="SUPFAM" id="SSF161098">
    <property type="entry name" value="MetI-like"/>
    <property type="match status" value="1"/>
</dbReference>
<keyword evidence="4 7" id="KW-0812">Transmembrane</keyword>
<dbReference type="Gene3D" id="1.10.3720.10">
    <property type="entry name" value="MetI-like"/>
    <property type="match status" value="1"/>
</dbReference>
<evidence type="ECO:0000259" key="8">
    <source>
        <dbReference type="PROSITE" id="PS50928"/>
    </source>
</evidence>
<evidence type="ECO:0000313" key="10">
    <source>
        <dbReference type="Proteomes" id="UP000078529"/>
    </source>
</evidence>
<evidence type="ECO:0000256" key="5">
    <source>
        <dbReference type="ARBA" id="ARBA00022989"/>
    </source>
</evidence>
<dbReference type="InterPro" id="IPR035906">
    <property type="entry name" value="MetI-like_sf"/>
</dbReference>
<feature type="transmembrane region" description="Helical" evidence="7">
    <location>
        <begin position="242"/>
        <end position="260"/>
    </location>
</feature>
<feature type="transmembrane region" description="Helical" evidence="7">
    <location>
        <begin position="105"/>
        <end position="126"/>
    </location>
</feature>
<evidence type="ECO:0000256" key="3">
    <source>
        <dbReference type="ARBA" id="ARBA00022475"/>
    </source>
</evidence>
<feature type="transmembrane region" description="Helical" evidence="7">
    <location>
        <begin position="179"/>
        <end position="202"/>
    </location>
</feature>
<comment type="caution">
    <text evidence="9">The sequence shown here is derived from an EMBL/GenBank/DDBJ whole genome shotgun (WGS) entry which is preliminary data.</text>
</comment>
<evidence type="ECO:0000256" key="2">
    <source>
        <dbReference type="ARBA" id="ARBA00022448"/>
    </source>
</evidence>
<feature type="domain" description="ABC transmembrane type-1" evidence="8">
    <location>
        <begin position="70"/>
        <end position="260"/>
    </location>
</feature>
<protein>
    <submittedName>
        <fullName evidence="9">Sugar ABC transporter permease</fullName>
    </submittedName>
</protein>
<dbReference type="PATRIC" id="fig|401562.4.peg.1202"/>
<dbReference type="InterPro" id="IPR000515">
    <property type="entry name" value="MetI-like"/>
</dbReference>